<reference evidence="2" key="1">
    <citation type="journal article" date="2019" name="Int. J. Syst. Evol. Microbiol.">
        <title>The Global Catalogue of Microorganisms (GCM) 10K type strain sequencing project: providing services to taxonomists for standard genome sequencing and annotation.</title>
        <authorList>
            <consortium name="The Broad Institute Genomics Platform"/>
            <consortium name="The Broad Institute Genome Sequencing Center for Infectious Disease"/>
            <person name="Wu L."/>
            <person name="Ma J."/>
        </authorList>
    </citation>
    <scope>NUCLEOTIDE SEQUENCE [LARGE SCALE GENOMIC DNA]</scope>
    <source>
        <strain evidence="2">CGMCC 4.7371</strain>
    </source>
</reference>
<comment type="caution">
    <text evidence="1">The sequence shown here is derived from an EMBL/GenBank/DDBJ whole genome shotgun (WGS) entry which is preliminary data.</text>
</comment>
<proteinExistence type="predicted"/>
<organism evidence="1 2">
    <name type="scientific">Nocardioides phosphati</name>
    <dbReference type="NCBI Taxonomy" id="1867775"/>
    <lineage>
        <taxon>Bacteria</taxon>
        <taxon>Bacillati</taxon>
        <taxon>Actinomycetota</taxon>
        <taxon>Actinomycetes</taxon>
        <taxon>Propionibacteriales</taxon>
        <taxon>Nocardioidaceae</taxon>
        <taxon>Nocardioides</taxon>
    </lineage>
</organism>
<dbReference type="Proteomes" id="UP000655410">
    <property type="component" value="Unassembled WGS sequence"/>
</dbReference>
<gene>
    <name evidence="1" type="ORF">GCM10011584_35310</name>
</gene>
<protein>
    <submittedName>
        <fullName evidence="1">Uncharacterized protein</fullName>
    </submittedName>
</protein>
<accession>A0ABQ2NE10</accession>
<evidence type="ECO:0000313" key="1">
    <source>
        <dbReference type="EMBL" id="GGO94390.1"/>
    </source>
</evidence>
<dbReference type="EMBL" id="BMNI01000020">
    <property type="protein sequence ID" value="GGO94390.1"/>
    <property type="molecule type" value="Genomic_DNA"/>
</dbReference>
<evidence type="ECO:0000313" key="2">
    <source>
        <dbReference type="Proteomes" id="UP000655410"/>
    </source>
</evidence>
<keyword evidence="2" id="KW-1185">Reference proteome</keyword>
<name>A0ABQ2NE10_9ACTN</name>
<sequence>MPQYDAAVTVTLRSSIRQRQQSGAKSLDGLEVGALTATGATYAEAKEVLERKLPDGWILLGIMRLDEG</sequence>